<gene>
    <name evidence="3" type="ORF">Vretifemale_15813</name>
</gene>
<comment type="caution">
    <text evidence="3">The sequence shown here is derived from an EMBL/GenBank/DDBJ whole genome shotgun (WGS) entry which is preliminary data.</text>
</comment>
<reference evidence="3" key="1">
    <citation type="journal article" date="2021" name="Proc. Natl. Acad. Sci. U.S.A.">
        <title>Three genomes in the algal genus Volvox reveal the fate of a haploid sex-determining region after a transition to homothallism.</title>
        <authorList>
            <person name="Yamamoto K."/>
            <person name="Hamaji T."/>
            <person name="Kawai-Toyooka H."/>
            <person name="Matsuzaki R."/>
            <person name="Takahashi F."/>
            <person name="Nishimura Y."/>
            <person name="Kawachi M."/>
            <person name="Noguchi H."/>
            <person name="Minakuchi Y."/>
            <person name="Umen J.G."/>
            <person name="Toyoda A."/>
            <person name="Nozaki H."/>
        </authorList>
    </citation>
    <scope>NUCLEOTIDE SEQUENCE</scope>
    <source>
        <strain evidence="3">NIES-3786</strain>
    </source>
</reference>
<sequence>CGTISYGCSGQWRPLNNHGRSGGSATAGNMAAQLVWIVAMLTALSWGPKTRAQVSEDLQASSLQIGTISFFPYFDCARAASSYSLAPEVTFMGGQQYCFTVMAANCTRNQCCNRDLKKLEFNVFSSCVVNGAEVKATINGVPTKVGPFYDKPYDGPNGTAVLRVTQLGLNMSSNGTKICLTLTANRYGNGCTTLEQLCIPPNGMAPGSCLVAMFDSTLDCCPISRTGTTLKSPQPPMPTPPFQSPPAPSPPSPSQPSPRPPSPSPPSPQPPSPLPPSPSPPSPSPPSPSPPSPSPPSPLPPSPSPPSPLPPSPSPPSPL</sequence>
<protein>
    <recommendedName>
        <fullName evidence="2">Pherophorin domain-containing protein</fullName>
    </recommendedName>
</protein>
<dbReference type="Proteomes" id="UP000747110">
    <property type="component" value="Unassembled WGS sequence"/>
</dbReference>
<name>A0A8J4FUU0_9CHLO</name>
<dbReference type="PANTHER" id="PTHR24216:SF65">
    <property type="entry name" value="PAXILLIN-LIKE PROTEIN 1"/>
    <property type="match status" value="1"/>
</dbReference>
<dbReference type="AlphaFoldDB" id="A0A8J4FUU0"/>
<dbReference type="PRINTS" id="PR01217">
    <property type="entry name" value="PRICHEXTENSN"/>
</dbReference>
<organism evidence="3 4">
    <name type="scientific">Volvox reticuliferus</name>
    <dbReference type="NCBI Taxonomy" id="1737510"/>
    <lineage>
        <taxon>Eukaryota</taxon>
        <taxon>Viridiplantae</taxon>
        <taxon>Chlorophyta</taxon>
        <taxon>core chlorophytes</taxon>
        <taxon>Chlorophyceae</taxon>
        <taxon>CS clade</taxon>
        <taxon>Chlamydomonadales</taxon>
        <taxon>Volvocaceae</taxon>
        <taxon>Volvox</taxon>
    </lineage>
</organism>
<feature type="domain" description="Pherophorin" evidence="2">
    <location>
        <begin position="71"/>
        <end position="222"/>
    </location>
</feature>
<evidence type="ECO:0000313" key="3">
    <source>
        <dbReference type="EMBL" id="GIL87779.1"/>
    </source>
</evidence>
<feature type="region of interest" description="Disordered" evidence="1">
    <location>
        <begin position="227"/>
        <end position="319"/>
    </location>
</feature>
<keyword evidence="4" id="KW-1185">Reference proteome</keyword>
<dbReference type="Pfam" id="PF12499">
    <property type="entry name" value="DUF3707"/>
    <property type="match status" value="1"/>
</dbReference>
<evidence type="ECO:0000256" key="1">
    <source>
        <dbReference type="SAM" id="MobiDB-lite"/>
    </source>
</evidence>
<evidence type="ECO:0000313" key="4">
    <source>
        <dbReference type="Proteomes" id="UP000747110"/>
    </source>
</evidence>
<accession>A0A8J4FUU0</accession>
<feature type="non-terminal residue" evidence="3">
    <location>
        <position position="319"/>
    </location>
</feature>
<dbReference type="OrthoDB" id="540777at2759"/>
<feature type="non-terminal residue" evidence="3">
    <location>
        <position position="1"/>
    </location>
</feature>
<proteinExistence type="predicted"/>
<dbReference type="EMBL" id="BNCP01000041">
    <property type="protein sequence ID" value="GIL87779.1"/>
    <property type="molecule type" value="Genomic_DNA"/>
</dbReference>
<feature type="compositionally biased region" description="Pro residues" evidence="1">
    <location>
        <begin position="233"/>
        <end position="319"/>
    </location>
</feature>
<dbReference type="InterPro" id="IPR024616">
    <property type="entry name" value="Pherophorin"/>
</dbReference>
<evidence type="ECO:0000259" key="2">
    <source>
        <dbReference type="Pfam" id="PF12499"/>
    </source>
</evidence>
<dbReference type="PANTHER" id="PTHR24216">
    <property type="entry name" value="PAXILLIN-RELATED"/>
    <property type="match status" value="1"/>
</dbReference>